<evidence type="ECO:0000313" key="4">
    <source>
        <dbReference type="Proteomes" id="UP000231152"/>
    </source>
</evidence>
<comment type="caution">
    <text evidence="3">The sequence shown here is derived from an EMBL/GenBank/DDBJ whole genome shotgun (WGS) entry which is preliminary data.</text>
</comment>
<gene>
    <name evidence="3" type="ORF">COV04_04185</name>
</gene>
<evidence type="ECO:0000313" key="3">
    <source>
        <dbReference type="EMBL" id="PJE75595.1"/>
    </source>
</evidence>
<accession>A0A2M8LDT6</accession>
<proteinExistence type="predicted"/>
<keyword evidence="2" id="KW-1133">Transmembrane helix</keyword>
<keyword evidence="2" id="KW-0472">Membrane</keyword>
<protein>
    <submittedName>
        <fullName evidence="3">Uncharacterized protein</fullName>
    </submittedName>
</protein>
<sequence length="198" mass="21792">MPTSNQKGFANILLIILAVLVVEATGYLILIQNPPNQLLNQHQNEPVDDKSSDTTPTSPQQTPVDRKSGQGGSGGGIRAGLDFRVEVVDHDIKKVATCDICNYSDFSDNDTYFQTREVHAKEGYVEMLFLKKSDYTPTHNGPEINYQDIFVTDEQQFNIGYHQVFRIKIGQTVSLQGADITIRVLAVTGLGCPSGSQC</sequence>
<reference evidence="3 4" key="1">
    <citation type="submission" date="2017-09" db="EMBL/GenBank/DDBJ databases">
        <title>Depth-based differentiation of microbial function through sediment-hosted aquifers and enrichment of novel symbionts in the deep terrestrial subsurface.</title>
        <authorList>
            <person name="Probst A.J."/>
            <person name="Ladd B."/>
            <person name="Jarett J.K."/>
            <person name="Geller-Mcgrath D.E."/>
            <person name="Sieber C.M."/>
            <person name="Emerson J.B."/>
            <person name="Anantharaman K."/>
            <person name="Thomas B.C."/>
            <person name="Malmstrom R."/>
            <person name="Stieglmeier M."/>
            <person name="Klingl A."/>
            <person name="Woyke T."/>
            <person name="Ryan C.M."/>
            <person name="Banfield J.F."/>
        </authorList>
    </citation>
    <scope>NUCLEOTIDE SEQUENCE [LARGE SCALE GENOMIC DNA]</scope>
    <source>
        <strain evidence="3">CG10_big_fil_rev_8_21_14_0_10_48_11</strain>
    </source>
</reference>
<evidence type="ECO:0000256" key="1">
    <source>
        <dbReference type="SAM" id="MobiDB-lite"/>
    </source>
</evidence>
<organism evidence="3 4">
    <name type="scientific">Candidatus Uhrbacteria bacterium CG10_big_fil_rev_8_21_14_0_10_48_11</name>
    <dbReference type="NCBI Taxonomy" id="1975037"/>
    <lineage>
        <taxon>Bacteria</taxon>
        <taxon>Candidatus Uhriibacteriota</taxon>
    </lineage>
</organism>
<dbReference type="Proteomes" id="UP000231152">
    <property type="component" value="Unassembled WGS sequence"/>
</dbReference>
<name>A0A2M8LDT6_9BACT</name>
<keyword evidence="2" id="KW-0812">Transmembrane</keyword>
<evidence type="ECO:0000256" key="2">
    <source>
        <dbReference type="SAM" id="Phobius"/>
    </source>
</evidence>
<dbReference type="AlphaFoldDB" id="A0A2M8LDT6"/>
<feature type="transmembrane region" description="Helical" evidence="2">
    <location>
        <begin position="12"/>
        <end position="31"/>
    </location>
</feature>
<feature type="compositionally biased region" description="Low complexity" evidence="1">
    <location>
        <begin position="53"/>
        <end position="63"/>
    </location>
</feature>
<dbReference type="EMBL" id="PFET01000013">
    <property type="protein sequence ID" value="PJE75595.1"/>
    <property type="molecule type" value="Genomic_DNA"/>
</dbReference>
<feature type="region of interest" description="Disordered" evidence="1">
    <location>
        <begin position="40"/>
        <end position="75"/>
    </location>
</feature>